<comment type="caution">
    <text evidence="2">The sequence shown here is derived from an EMBL/GenBank/DDBJ whole genome shotgun (WGS) entry which is preliminary data.</text>
</comment>
<dbReference type="PROSITE" id="PS50263">
    <property type="entry name" value="CN_HYDROLASE"/>
    <property type="match status" value="1"/>
</dbReference>
<gene>
    <name evidence="2" type="ORF">FTO68_10235</name>
</gene>
<dbReference type="AlphaFoldDB" id="A0ABD4TNL7"/>
<evidence type="ECO:0000259" key="1">
    <source>
        <dbReference type="PROSITE" id="PS50263"/>
    </source>
</evidence>
<protein>
    <submittedName>
        <fullName evidence="2">Carbon-nitrogen family hydrolase</fullName>
    </submittedName>
</protein>
<organism evidence="2 3">
    <name type="scientific">Methanocalculus taiwanensis</name>
    <dbReference type="NCBI Taxonomy" id="106207"/>
    <lineage>
        <taxon>Archaea</taxon>
        <taxon>Methanobacteriati</taxon>
        <taxon>Methanobacteriota</taxon>
        <taxon>Stenosarchaea group</taxon>
        <taxon>Methanomicrobia</taxon>
        <taxon>Methanomicrobiales</taxon>
        <taxon>Methanocalculaceae</taxon>
        <taxon>Methanocalculus</taxon>
    </lineage>
</organism>
<dbReference type="GO" id="GO:0016787">
    <property type="term" value="F:hydrolase activity"/>
    <property type="evidence" value="ECO:0007669"/>
    <property type="project" value="UniProtKB-KW"/>
</dbReference>
<dbReference type="PROSITE" id="PS01227">
    <property type="entry name" value="UPF0012"/>
    <property type="match status" value="1"/>
</dbReference>
<sequence>MIGGEKMDICCAQLGSVFEKPAANLARAEDAVKKAVAYGSDLIVFPEQYPTGWDPASSLSAEGREGPIAMEWCRIAEEYGAWIVGSHREQYGEKLLNTALLIGHDGVIHARYSKLHLFSPSGEDRLYSKGDAPVVFSCHGVSIGLAICYDLRFPELFRRYADVGAECIIVPAAWPCSRLKHFNLFLQSRAIENQFYVAGICSTGRTPVDHYCGGSMIVDPRGEILCRAGEDEALISAVIDPAVVHESRRLFPILKDRRQDIR</sequence>
<keyword evidence="3" id="KW-1185">Reference proteome</keyword>
<dbReference type="InterPro" id="IPR036526">
    <property type="entry name" value="C-N_Hydrolase_sf"/>
</dbReference>
<reference evidence="2 3" key="1">
    <citation type="submission" date="2019-08" db="EMBL/GenBank/DDBJ databases">
        <authorList>
            <person name="Chen S.-C."/>
            <person name="Lai M.-C."/>
            <person name="You Y.-T."/>
        </authorList>
    </citation>
    <scope>NUCLEOTIDE SEQUENCE [LARGE SCALE GENOMIC DNA]</scope>
    <source>
        <strain evidence="2 3">P2F9704a</strain>
    </source>
</reference>
<dbReference type="EMBL" id="VOTZ01000026">
    <property type="protein sequence ID" value="MCQ1539358.1"/>
    <property type="molecule type" value="Genomic_DNA"/>
</dbReference>
<name>A0ABD4TNL7_9EURY</name>
<accession>A0ABD4TNL7</accession>
<dbReference type="Gene3D" id="3.60.110.10">
    <property type="entry name" value="Carbon-nitrogen hydrolase"/>
    <property type="match status" value="1"/>
</dbReference>
<keyword evidence="2" id="KW-0378">Hydrolase</keyword>
<dbReference type="Proteomes" id="UP001524383">
    <property type="component" value="Unassembled WGS sequence"/>
</dbReference>
<evidence type="ECO:0000313" key="2">
    <source>
        <dbReference type="EMBL" id="MCQ1539358.1"/>
    </source>
</evidence>
<feature type="domain" description="CN hydrolase" evidence="1">
    <location>
        <begin position="7"/>
        <end position="241"/>
    </location>
</feature>
<dbReference type="PANTHER" id="PTHR23088">
    <property type="entry name" value="NITRILASE-RELATED"/>
    <property type="match status" value="1"/>
</dbReference>
<proteinExistence type="predicted"/>
<dbReference type="CDD" id="cd07583">
    <property type="entry name" value="nitrilase_5"/>
    <property type="match status" value="1"/>
</dbReference>
<dbReference type="InterPro" id="IPR003010">
    <property type="entry name" value="C-N_Hydrolase"/>
</dbReference>
<dbReference type="InterPro" id="IPR001110">
    <property type="entry name" value="UPF0012_CS"/>
</dbReference>
<dbReference type="Pfam" id="PF00795">
    <property type="entry name" value="CN_hydrolase"/>
    <property type="match status" value="1"/>
</dbReference>
<evidence type="ECO:0000313" key="3">
    <source>
        <dbReference type="Proteomes" id="UP001524383"/>
    </source>
</evidence>
<dbReference type="SUPFAM" id="SSF56317">
    <property type="entry name" value="Carbon-nitrogen hydrolase"/>
    <property type="match status" value="1"/>
</dbReference>
<dbReference type="PANTHER" id="PTHR23088:SF27">
    <property type="entry name" value="DEAMINATED GLUTATHIONE AMIDASE"/>
    <property type="match status" value="1"/>
</dbReference>